<evidence type="ECO:0000313" key="6">
    <source>
        <dbReference type="Proteomes" id="UP000070646"/>
    </source>
</evidence>
<reference evidence="5 6" key="1">
    <citation type="submission" date="2016-01" db="EMBL/GenBank/DDBJ databases">
        <authorList>
            <person name="Oliw E.H."/>
        </authorList>
    </citation>
    <scope>NUCLEOTIDE SEQUENCE [LARGE SCALE GENOMIC DNA]</scope>
    <source>
        <strain evidence="5 6">MJR7757A</strain>
    </source>
</reference>
<dbReference type="Proteomes" id="UP000070646">
    <property type="component" value="Unassembled WGS sequence"/>
</dbReference>
<keyword evidence="1" id="KW-0808">Transferase</keyword>
<evidence type="ECO:0000256" key="1">
    <source>
        <dbReference type="ARBA" id="ARBA00022679"/>
    </source>
</evidence>
<dbReference type="InterPro" id="IPR051496">
    <property type="entry name" value="H-rev107_PLA/AT"/>
</dbReference>
<proteinExistence type="predicted"/>
<dbReference type="GO" id="GO:0004623">
    <property type="term" value="F:phospholipase A2 activity"/>
    <property type="evidence" value="ECO:0007669"/>
    <property type="project" value="TreeGrafter"/>
</dbReference>
<dbReference type="PANTHER" id="PTHR13943:SF77">
    <property type="entry name" value="LRAT DOMAIN-CONTAINING PROTEIN"/>
    <property type="match status" value="1"/>
</dbReference>
<dbReference type="GO" id="GO:0070292">
    <property type="term" value="P:N-acylphosphatidylethanolamine metabolic process"/>
    <property type="evidence" value="ECO:0007669"/>
    <property type="project" value="TreeGrafter"/>
</dbReference>
<evidence type="ECO:0000256" key="3">
    <source>
        <dbReference type="ARBA" id="ARBA00023098"/>
    </source>
</evidence>
<comment type="caution">
    <text evidence="5">The sequence shown here is derived from an EMBL/GenBank/DDBJ whole genome shotgun (WGS) entry which is preliminary data.</text>
</comment>
<sequence>MDIINKPVLLKLNEDEKEIWSIKKPSKGDHIRVNRGIYSHHGIYVSDDEVIHFTGTEDDSILDWSKNEVIKTGIDYFLKGGKLEVKEYTEDELSDLYPVEHIVIYARACLGDRGYNLVFNNCEHFANVCTLGRFRSKQVENVFLEIWRSREMSIFDKVGGFFKGLFGDKSNKGGNRSASNYNYEPDKLKIAEIEAETKIRLTNMENERIRLSKEAQIEIMEEEYRFKVALEEAKALGFNNIATTIVGMQEKLNEISQKRIEIIEKGSLKIVSDIENFYLELKGKIEQENYKYSEEKLPKLFEVLEKFDENSPAYKLYLKRIEDDMVLQLKSYEAQIEGISSRQSKIMDSFLSSKEKMINQNNQITNFLISNSVTDEENSILKLAERNEFNKSNLLKSGQK</sequence>
<accession>A0A133MJ25</accession>
<keyword evidence="2" id="KW-0378">Hydrolase</keyword>
<dbReference type="GO" id="GO:0016410">
    <property type="term" value="F:N-acyltransferase activity"/>
    <property type="evidence" value="ECO:0007669"/>
    <property type="project" value="TreeGrafter"/>
</dbReference>
<dbReference type="PROSITE" id="PS51934">
    <property type="entry name" value="LRAT"/>
    <property type="match status" value="1"/>
</dbReference>
<evidence type="ECO:0000259" key="4">
    <source>
        <dbReference type="PROSITE" id="PS51934"/>
    </source>
</evidence>
<dbReference type="Pfam" id="PF04970">
    <property type="entry name" value="LRAT"/>
    <property type="match status" value="1"/>
</dbReference>
<dbReference type="RefSeq" id="WP_060797007.1">
    <property type="nucleotide sequence ID" value="NZ_KQ956346.1"/>
</dbReference>
<feature type="domain" description="LRAT" evidence="4">
    <location>
        <begin position="30"/>
        <end position="138"/>
    </location>
</feature>
<protein>
    <recommendedName>
        <fullName evidence="4">LRAT domain-containing protein</fullName>
    </recommendedName>
</protein>
<evidence type="ECO:0000313" key="5">
    <source>
        <dbReference type="EMBL" id="KXA04076.1"/>
    </source>
</evidence>
<dbReference type="PATRIC" id="fig|1502.174.peg.3287"/>
<dbReference type="GO" id="GO:0005737">
    <property type="term" value="C:cytoplasm"/>
    <property type="evidence" value="ECO:0007669"/>
    <property type="project" value="TreeGrafter"/>
</dbReference>
<dbReference type="AlphaFoldDB" id="A0A133MJ25"/>
<organism evidence="5 6">
    <name type="scientific">Clostridium perfringens</name>
    <dbReference type="NCBI Taxonomy" id="1502"/>
    <lineage>
        <taxon>Bacteria</taxon>
        <taxon>Bacillati</taxon>
        <taxon>Bacillota</taxon>
        <taxon>Clostridia</taxon>
        <taxon>Eubacteriales</taxon>
        <taxon>Clostridiaceae</taxon>
        <taxon>Clostridium</taxon>
    </lineage>
</organism>
<gene>
    <name evidence="5" type="ORF">HMPREF3222_03251</name>
</gene>
<dbReference type="PANTHER" id="PTHR13943">
    <property type="entry name" value="HRAS-LIKE SUPPRESSOR - RELATED"/>
    <property type="match status" value="1"/>
</dbReference>
<dbReference type="GO" id="GO:0008970">
    <property type="term" value="F:phospholipase A1 activity"/>
    <property type="evidence" value="ECO:0007669"/>
    <property type="project" value="TreeGrafter"/>
</dbReference>
<keyword evidence="3" id="KW-0443">Lipid metabolism</keyword>
<name>A0A133MJ25_CLOPF</name>
<dbReference type="Gene3D" id="3.90.1720.10">
    <property type="entry name" value="endopeptidase domain like (from Nostoc punctiforme)"/>
    <property type="match status" value="1"/>
</dbReference>
<dbReference type="EMBL" id="LRPU01000235">
    <property type="protein sequence ID" value="KXA04076.1"/>
    <property type="molecule type" value="Genomic_DNA"/>
</dbReference>
<dbReference type="InterPro" id="IPR007053">
    <property type="entry name" value="LRAT_dom"/>
</dbReference>
<evidence type="ECO:0000256" key="2">
    <source>
        <dbReference type="ARBA" id="ARBA00022801"/>
    </source>
</evidence>